<name>A0A6A7Z0K1_9PSED</name>
<keyword evidence="9" id="KW-1185">Reference proteome</keyword>
<comment type="caution">
    <text evidence="4">The sequence shown here is derived from an EMBL/GenBank/DDBJ whole genome shotgun (WGS) entry which is preliminary data.</text>
</comment>
<dbReference type="EMBL" id="WIWP01000096">
    <property type="protein sequence ID" value="MQT28688.1"/>
    <property type="molecule type" value="Genomic_DNA"/>
</dbReference>
<dbReference type="InterPro" id="IPR031316">
    <property type="entry name" value="FlgM_C"/>
</dbReference>
<dbReference type="EMBL" id="WIVW01000081">
    <property type="protein sequence ID" value="MQU29565.1"/>
    <property type="molecule type" value="Genomic_DNA"/>
</dbReference>
<keyword evidence="4" id="KW-0966">Cell projection</keyword>
<dbReference type="EMBL" id="WIWC01000071">
    <property type="protein sequence ID" value="MQT82832.1"/>
    <property type="molecule type" value="Genomic_DNA"/>
</dbReference>
<organism evidence="4">
    <name type="scientific">Pseudomonas helleri</name>
    <dbReference type="NCBI Taxonomy" id="1608996"/>
    <lineage>
        <taxon>Bacteria</taxon>
        <taxon>Pseudomonadati</taxon>
        <taxon>Pseudomonadota</taxon>
        <taxon>Gammaproteobacteria</taxon>
        <taxon>Pseudomonadales</taxon>
        <taxon>Pseudomonadaceae</taxon>
        <taxon>Pseudomonas</taxon>
    </lineage>
</organism>
<accession>A0A6A7Z0K1</accession>
<keyword evidence="4" id="KW-0282">Flagellum</keyword>
<dbReference type="InterPro" id="IPR035890">
    <property type="entry name" value="Anti-sigma-28_factor_FlgM_sf"/>
</dbReference>
<gene>
    <name evidence="5" type="ORF">GHN41_23430</name>
    <name evidence="4" type="ORF">GHN86_22615</name>
    <name evidence="3" type="ORF">GHN94_23125</name>
    <name evidence="6" type="ORF">GHO29_24250</name>
</gene>
<dbReference type="Pfam" id="PF04316">
    <property type="entry name" value="FlgM"/>
    <property type="match status" value="1"/>
</dbReference>
<protein>
    <submittedName>
        <fullName evidence="4">Flagellar biosynthesis anti-sigma factor FlgM</fullName>
    </submittedName>
</protein>
<evidence type="ECO:0000313" key="6">
    <source>
        <dbReference type="EMBL" id="MQU29565.1"/>
    </source>
</evidence>
<dbReference type="SUPFAM" id="SSF101498">
    <property type="entry name" value="Anti-sigma factor FlgM"/>
    <property type="match status" value="1"/>
</dbReference>
<feature type="domain" description="Anti-sigma-28 factor FlgM C-terminal" evidence="2">
    <location>
        <begin position="44"/>
        <end position="87"/>
    </location>
</feature>
<evidence type="ECO:0000313" key="3">
    <source>
        <dbReference type="EMBL" id="MQT28688.1"/>
    </source>
</evidence>
<dbReference type="Proteomes" id="UP000713985">
    <property type="component" value="Unassembled WGS sequence"/>
</dbReference>
<dbReference type="EMBL" id="WIVT01000062">
    <property type="protein sequence ID" value="MQU19366.1"/>
    <property type="molecule type" value="Genomic_DNA"/>
</dbReference>
<evidence type="ECO:0000313" key="4">
    <source>
        <dbReference type="EMBL" id="MQT82832.1"/>
    </source>
</evidence>
<dbReference type="OrthoDB" id="7026037at2"/>
<sequence length="94" mass="9687">MEITRQPASGFSRCAESANTVKSEPATGKGVAAVSATPSVKPGLEQIQLVLSQLPSVDMDTVTRLKSALAAGEIATDSAALAAAMLEYHRGDSR</sequence>
<evidence type="ECO:0000313" key="7">
    <source>
        <dbReference type="Proteomes" id="UP000437970"/>
    </source>
</evidence>
<evidence type="ECO:0000313" key="8">
    <source>
        <dbReference type="Proteomes" id="UP000443000"/>
    </source>
</evidence>
<evidence type="ECO:0000313" key="9">
    <source>
        <dbReference type="Proteomes" id="UP000713985"/>
    </source>
</evidence>
<dbReference type="Proteomes" id="UP000443000">
    <property type="component" value="Unassembled WGS sequence"/>
</dbReference>
<evidence type="ECO:0000313" key="5">
    <source>
        <dbReference type="EMBL" id="MQU19366.1"/>
    </source>
</evidence>
<keyword evidence="4" id="KW-0969">Cilium</keyword>
<evidence type="ECO:0000259" key="2">
    <source>
        <dbReference type="Pfam" id="PF04316"/>
    </source>
</evidence>
<dbReference type="RefSeq" id="WP_153383112.1">
    <property type="nucleotide sequence ID" value="NZ_CAXAOS010000005.1"/>
</dbReference>
<evidence type="ECO:0000256" key="1">
    <source>
        <dbReference type="SAM" id="MobiDB-lite"/>
    </source>
</evidence>
<reference evidence="7 8" key="1">
    <citation type="submission" date="2019-10" db="EMBL/GenBank/DDBJ databases">
        <title>Evaluation of single-gene subtyping targets for Pseudomonas.</title>
        <authorList>
            <person name="Reichler S.J."/>
            <person name="Orsi R.H."/>
            <person name="Wiedmann M."/>
            <person name="Martin N.H."/>
            <person name="Murphy S.I."/>
        </authorList>
    </citation>
    <scope>NUCLEOTIDE SEQUENCE</scope>
    <source>
        <strain evidence="3 9">FSL R10-0802</strain>
        <strain evidence="5 8">FSL R10-1594</strain>
        <strain evidence="6 7">FSL R10-1984</strain>
        <strain evidence="4">FSL R10-2339</strain>
    </source>
</reference>
<dbReference type="Proteomes" id="UP000437970">
    <property type="component" value="Unassembled WGS sequence"/>
</dbReference>
<feature type="region of interest" description="Disordered" evidence="1">
    <location>
        <begin position="1"/>
        <end position="26"/>
    </location>
</feature>
<proteinExistence type="predicted"/>
<dbReference type="AlphaFoldDB" id="A0A6A7Z0K1"/>